<evidence type="ECO:0008006" key="4">
    <source>
        <dbReference type="Google" id="ProtNLM"/>
    </source>
</evidence>
<organism evidence="2 3">
    <name type="scientific">Thiobacter aerophilum</name>
    <dbReference type="NCBI Taxonomy" id="3121275"/>
    <lineage>
        <taxon>Bacteria</taxon>
        <taxon>Pseudomonadati</taxon>
        <taxon>Pseudomonadota</taxon>
        <taxon>Betaproteobacteria</taxon>
        <taxon>Burkholderiales</taxon>
        <taxon>Thiobacteraceae</taxon>
        <taxon>Thiobacter</taxon>
    </lineage>
</organism>
<keyword evidence="3" id="KW-1185">Reference proteome</keyword>
<dbReference type="Proteomes" id="UP001482231">
    <property type="component" value="Unassembled WGS sequence"/>
</dbReference>
<dbReference type="EMBL" id="JBAJEX010000009">
    <property type="protein sequence ID" value="MEO1767654.1"/>
    <property type="molecule type" value="Genomic_DNA"/>
</dbReference>
<accession>A0ABV0EGB9</accession>
<evidence type="ECO:0000313" key="3">
    <source>
        <dbReference type="Proteomes" id="UP001482231"/>
    </source>
</evidence>
<reference evidence="2 3" key="1">
    <citation type="submission" date="2024-02" db="EMBL/GenBank/DDBJ databases">
        <title>New thermophilic sulfur-oxidizing bacteria from a hot springs of the Uzon caldera (Kamchatka, Russia).</title>
        <authorList>
            <person name="Dukat A.M."/>
            <person name="Elcheninov A.G."/>
            <person name="Frolov E.N."/>
        </authorList>
    </citation>
    <scope>NUCLEOTIDE SEQUENCE [LARGE SCALE GENOMIC DNA]</scope>
    <source>
        <strain evidence="2 3">AK1</strain>
    </source>
</reference>
<keyword evidence="1" id="KW-0812">Transmembrane</keyword>
<comment type="caution">
    <text evidence="2">The sequence shown here is derived from an EMBL/GenBank/DDBJ whole genome shotgun (WGS) entry which is preliminary data.</text>
</comment>
<evidence type="ECO:0000313" key="2">
    <source>
        <dbReference type="EMBL" id="MEO1767654.1"/>
    </source>
</evidence>
<protein>
    <recommendedName>
        <fullName evidence="4">Tetratricopeptide repeat protein</fullName>
    </recommendedName>
</protein>
<dbReference type="RefSeq" id="WP_347308767.1">
    <property type="nucleotide sequence ID" value="NZ_JBAJEX010000009.1"/>
</dbReference>
<dbReference type="Gene3D" id="1.25.40.10">
    <property type="entry name" value="Tetratricopeptide repeat domain"/>
    <property type="match status" value="1"/>
</dbReference>
<evidence type="ECO:0000256" key="1">
    <source>
        <dbReference type="SAM" id="Phobius"/>
    </source>
</evidence>
<proteinExistence type="predicted"/>
<gene>
    <name evidence="2" type="ORF">V6E02_10575</name>
</gene>
<name>A0ABV0EGB9_9BURK</name>
<feature type="transmembrane region" description="Helical" evidence="1">
    <location>
        <begin position="21"/>
        <end position="39"/>
    </location>
</feature>
<dbReference type="InterPro" id="IPR011990">
    <property type="entry name" value="TPR-like_helical_dom_sf"/>
</dbReference>
<keyword evidence="1" id="KW-0472">Membrane</keyword>
<keyword evidence="1" id="KW-1133">Transmembrane helix</keyword>
<dbReference type="SUPFAM" id="SSF48452">
    <property type="entry name" value="TPR-like"/>
    <property type="match status" value="1"/>
</dbReference>
<sequence length="447" mass="49510">MLRSRSPSTVRAHERPRLASPLIVLALTLGMAATLVLLFPREDLVLRLAAAPEGPLSAAYLRALLKTDPDNPHLRLLVAGNLLRAQRYAEMEATLEPALASPEPALRREALWLLWQAENAQSLKPMAGPLARRHAARAKELALVLAALERDPQRLAQLAGQLLALGEASRAMALFRELEQEAPGQLLTHLERAAALALARGDYPAAAEIHMAARHEAQTPAARRHYFLAALRDLESGNRVQDALALGERELGDLADDREVLLALVRLARAAQRPERAEVYVRRLLRMSLLWQWQRAVAGLDFEVRRVAANGPAAPFDDAVLSLAYTVFLENRKLEDAWRVAASAVRQAPDNLVWRQRLAQVAEWLTRPDEALEQWLVIARQSGSAQAWENVRRLGTSLLRDDALEAYLRHRLATRFDVALALELAGAPGKTWSGARHLGRSLAARAR</sequence>